<dbReference type="eggNOG" id="ENOG502R6MN">
    <property type="taxonomic scope" value="Eukaryota"/>
</dbReference>
<dbReference type="OrthoDB" id="1928179at2759"/>
<dbReference type="PANTHER" id="PTHR33700">
    <property type="entry name" value="MYB-LIKE PROTEIN X"/>
    <property type="match status" value="1"/>
</dbReference>
<organism evidence="3">
    <name type="scientific">Oryza brachyantha</name>
    <name type="common">malo sina</name>
    <dbReference type="NCBI Taxonomy" id="4533"/>
    <lineage>
        <taxon>Eukaryota</taxon>
        <taxon>Viridiplantae</taxon>
        <taxon>Streptophyta</taxon>
        <taxon>Embryophyta</taxon>
        <taxon>Tracheophyta</taxon>
        <taxon>Spermatophyta</taxon>
        <taxon>Magnoliopsida</taxon>
        <taxon>Liliopsida</taxon>
        <taxon>Poales</taxon>
        <taxon>Poaceae</taxon>
        <taxon>BOP clade</taxon>
        <taxon>Oryzoideae</taxon>
        <taxon>Oryzeae</taxon>
        <taxon>Oryzinae</taxon>
        <taxon>Oryza</taxon>
    </lineage>
</organism>
<dbReference type="EnsemblPlants" id="OB03G42710.1">
    <property type="protein sequence ID" value="OB03G42710.1"/>
    <property type="gene ID" value="OB03G42710"/>
</dbReference>
<accession>J3LT95</accession>
<keyword evidence="2" id="KW-0472">Membrane</keyword>
<feature type="compositionally biased region" description="Acidic residues" evidence="1">
    <location>
        <begin position="114"/>
        <end position="134"/>
    </location>
</feature>
<proteinExistence type="predicted"/>
<dbReference type="OMA" id="TGNIEAP"/>
<dbReference type="GeneID" id="102704047"/>
<sequence length="202" mass="21603">MLRQSSSRCHRSKKLRPKHGLQIFLLVAVSVWLMYQLTHSYNNRRRAVVAVENAAPADMDGEVTPTRRRLGRKGLVDFAGDGVGEIVGDRSNAGVEADVERGFTSNQLSKSELGESEGDGGEETGEEDENDDVYIAEGGLSGDDEDDDGREFHQGDIVPPVKSSVAIAAPLVNGVADSLNKTDGINTLLIDSAVSMNSSMAA</sequence>
<dbReference type="Gramene" id="OB03G42710.1">
    <property type="protein sequence ID" value="OB03G42710.1"/>
    <property type="gene ID" value="OB03G42710"/>
</dbReference>
<keyword evidence="2" id="KW-0812">Transmembrane</keyword>
<evidence type="ECO:0000313" key="3">
    <source>
        <dbReference type="EnsemblPlants" id="OB03G42710.1"/>
    </source>
</evidence>
<reference evidence="3" key="2">
    <citation type="submission" date="2013-04" db="UniProtKB">
        <authorList>
            <consortium name="EnsemblPlants"/>
        </authorList>
    </citation>
    <scope>IDENTIFICATION</scope>
</reference>
<feature type="region of interest" description="Disordered" evidence="1">
    <location>
        <begin position="97"/>
        <end position="156"/>
    </location>
</feature>
<evidence type="ECO:0000256" key="1">
    <source>
        <dbReference type="SAM" id="MobiDB-lite"/>
    </source>
</evidence>
<protein>
    <submittedName>
        <fullName evidence="3">Uncharacterized protein</fullName>
    </submittedName>
</protein>
<reference evidence="3" key="1">
    <citation type="journal article" date="2013" name="Nat. Commun.">
        <title>Whole-genome sequencing of Oryza brachyantha reveals mechanisms underlying Oryza genome evolution.</title>
        <authorList>
            <person name="Chen J."/>
            <person name="Huang Q."/>
            <person name="Gao D."/>
            <person name="Wang J."/>
            <person name="Lang Y."/>
            <person name="Liu T."/>
            <person name="Li B."/>
            <person name="Bai Z."/>
            <person name="Luis Goicoechea J."/>
            <person name="Liang C."/>
            <person name="Chen C."/>
            <person name="Zhang W."/>
            <person name="Sun S."/>
            <person name="Liao Y."/>
            <person name="Zhang X."/>
            <person name="Yang L."/>
            <person name="Song C."/>
            <person name="Wang M."/>
            <person name="Shi J."/>
            <person name="Liu G."/>
            <person name="Liu J."/>
            <person name="Zhou H."/>
            <person name="Zhou W."/>
            <person name="Yu Q."/>
            <person name="An N."/>
            <person name="Chen Y."/>
            <person name="Cai Q."/>
            <person name="Wang B."/>
            <person name="Liu B."/>
            <person name="Min J."/>
            <person name="Huang Y."/>
            <person name="Wu H."/>
            <person name="Li Z."/>
            <person name="Zhang Y."/>
            <person name="Yin Y."/>
            <person name="Song W."/>
            <person name="Jiang J."/>
            <person name="Jackson S.A."/>
            <person name="Wing R.A."/>
            <person name="Wang J."/>
            <person name="Chen M."/>
        </authorList>
    </citation>
    <scope>NUCLEOTIDE SEQUENCE [LARGE SCALE GENOMIC DNA]</scope>
    <source>
        <strain evidence="3">cv. IRGC 101232</strain>
    </source>
</reference>
<dbReference type="STRING" id="4533.J3LT95"/>
<evidence type="ECO:0000256" key="2">
    <source>
        <dbReference type="SAM" id="Phobius"/>
    </source>
</evidence>
<keyword evidence="4" id="KW-1185">Reference proteome</keyword>
<dbReference type="KEGG" id="obr:102704047"/>
<name>J3LT95_ORYBR</name>
<evidence type="ECO:0000313" key="4">
    <source>
        <dbReference type="Proteomes" id="UP000006038"/>
    </source>
</evidence>
<dbReference type="AlphaFoldDB" id="J3LT95"/>
<keyword evidence="2" id="KW-1133">Transmembrane helix</keyword>
<dbReference type="HOGENOM" id="CLU_117372_0_0_1"/>
<dbReference type="Proteomes" id="UP000006038">
    <property type="component" value="Chromosome 3"/>
</dbReference>
<dbReference type="PANTHER" id="PTHR33700:SF4">
    <property type="entry name" value="MYB-LIKE PROTEIN X"/>
    <property type="match status" value="1"/>
</dbReference>
<feature type="transmembrane region" description="Helical" evidence="2">
    <location>
        <begin position="21"/>
        <end position="38"/>
    </location>
</feature>